<feature type="compositionally biased region" description="Polar residues" evidence="2">
    <location>
        <begin position="569"/>
        <end position="580"/>
    </location>
</feature>
<name>S9TYU5_9TRYP</name>
<gene>
    <name evidence="4" type="ORF">STCU_07553</name>
</gene>
<dbReference type="PANTHER" id="PTHR43681:SF1">
    <property type="entry name" value="SARCALUMENIN"/>
    <property type="match status" value="1"/>
</dbReference>
<evidence type="ECO:0000256" key="1">
    <source>
        <dbReference type="ARBA" id="ARBA00004481"/>
    </source>
</evidence>
<dbReference type="InterPro" id="IPR027417">
    <property type="entry name" value="P-loop_NTPase"/>
</dbReference>
<dbReference type="Pfam" id="PF18150">
    <property type="entry name" value="DUF5600"/>
    <property type="match status" value="1"/>
</dbReference>
<feature type="compositionally biased region" description="Pro residues" evidence="2">
    <location>
        <begin position="495"/>
        <end position="516"/>
    </location>
</feature>
<dbReference type="Gene3D" id="3.40.50.300">
    <property type="entry name" value="P-loop containing nucleotide triphosphate hydrolases"/>
    <property type="match status" value="1"/>
</dbReference>
<comment type="subcellular location">
    <subcellularLocation>
        <location evidence="1">Endosome membrane</location>
        <topology evidence="1">Peripheral membrane protein</topology>
    </subcellularLocation>
</comment>
<dbReference type="PROSITE" id="PS51718">
    <property type="entry name" value="G_DYNAMIN_2"/>
    <property type="match status" value="1"/>
</dbReference>
<dbReference type="Proteomes" id="UP000015354">
    <property type="component" value="Unassembled WGS sequence"/>
</dbReference>
<dbReference type="AlphaFoldDB" id="S9TYU5"/>
<protein>
    <submittedName>
        <fullName evidence="4">Sarcoplasmic reticulum glycoprotein</fullName>
    </submittedName>
</protein>
<evidence type="ECO:0000256" key="2">
    <source>
        <dbReference type="SAM" id="MobiDB-lite"/>
    </source>
</evidence>
<evidence type="ECO:0000313" key="4">
    <source>
        <dbReference type="EMBL" id="EPY23687.1"/>
    </source>
</evidence>
<dbReference type="CDD" id="cd09913">
    <property type="entry name" value="EHD"/>
    <property type="match status" value="1"/>
</dbReference>
<accession>S9TYU5</accession>
<reference evidence="4 5" key="1">
    <citation type="journal article" date="2013" name="PLoS ONE">
        <title>Predicting the Proteins of Angomonas deanei, Strigomonas culicis and Their Respective Endosymbionts Reveals New Aspects of the Trypanosomatidae Family.</title>
        <authorList>
            <person name="Motta M.C."/>
            <person name="Martins A.C."/>
            <person name="de Souza S.S."/>
            <person name="Catta-Preta C.M."/>
            <person name="Silva R."/>
            <person name="Klein C.C."/>
            <person name="de Almeida L.G."/>
            <person name="de Lima Cunha O."/>
            <person name="Ciapina L.P."/>
            <person name="Brocchi M."/>
            <person name="Colabardini A.C."/>
            <person name="de Araujo Lima B."/>
            <person name="Machado C.R."/>
            <person name="de Almeida Soares C.M."/>
            <person name="Probst C.M."/>
            <person name="de Menezes C.B."/>
            <person name="Thompson C.E."/>
            <person name="Bartholomeu D.C."/>
            <person name="Gradia D.F."/>
            <person name="Pavoni D.P."/>
            <person name="Grisard E.C."/>
            <person name="Fantinatti-Garboggini F."/>
            <person name="Marchini F.K."/>
            <person name="Rodrigues-Luiz G.F."/>
            <person name="Wagner G."/>
            <person name="Goldman G.H."/>
            <person name="Fietto J.L."/>
            <person name="Elias M.C."/>
            <person name="Goldman M.H."/>
            <person name="Sagot M.F."/>
            <person name="Pereira M."/>
            <person name="Stoco P.H."/>
            <person name="de Mendonca-Neto R.P."/>
            <person name="Teixeira S.M."/>
            <person name="Maciel T.E."/>
            <person name="de Oliveira Mendes T.A."/>
            <person name="Urmenyi T.P."/>
            <person name="de Souza W."/>
            <person name="Schenkman S."/>
            <person name="de Vasconcelos A.T."/>
        </authorList>
    </citation>
    <scope>NUCLEOTIDE SEQUENCE [LARGE SCALE GENOMIC DNA]</scope>
</reference>
<feature type="region of interest" description="Disordered" evidence="2">
    <location>
        <begin position="484"/>
        <end position="611"/>
    </location>
</feature>
<proteinExistence type="predicted"/>
<dbReference type="InterPro" id="IPR040990">
    <property type="entry name" value="DUF5600"/>
</dbReference>
<feature type="region of interest" description="Disordered" evidence="2">
    <location>
        <begin position="403"/>
        <end position="469"/>
    </location>
</feature>
<dbReference type="GO" id="GO:0005525">
    <property type="term" value="F:GTP binding"/>
    <property type="evidence" value="ECO:0007669"/>
    <property type="project" value="InterPro"/>
</dbReference>
<keyword evidence="5" id="KW-1185">Reference proteome</keyword>
<sequence>MATNKPAKVLTSTEEVSDNRNVTVLLDLYNKDIKPIEDLYSYNILEPGFFQDAIDYQRPCVGFLGPWSSGKTSFINHLLQQSYLRTGAEPTTSEFTAIFYGNEAGPVDGVSLVNAKNLPFRDLNSFGEGFLQHFSGFQAPHPLLRHLTLIDTPGVLENADDVHRRKYNYHKMVRCFVEKCDLVFVLFDPTKLDAGEELRLLFENSLRGHEDKMRIILNKADKLTSPELMRVYGALLWNLSGFMTTTEPPRVYVGSFWDKPYEEGSFTRLFTEEKDDLMDELLNVVPAQGWDRKVSMVLRRAKRVLAHAGVVSKMHSNLPVFGSKSSTAKTAIRKLPDTYQEIADTYGLNVKDFPSAALYETFVEKVNLDQFPSLEKIEKKNTLQNLLNAVRVTLPSMLKPVRGTRVRTTDAKKERTELVKEYSATHRLQGRRRSNSNRSDTSSASGFNGSGFPPPSFAQNVSPPSGTQQQNEMMMQMMQMMQKIMEKKQQQPLTPLSPPPPTPPQQQPQPLTPQSPPQRQSQPLTPQPPPQPVLPRNQPQPPTPQAPPKQQRLSSSGTPTLPREPPQSPMTKSPVLQSSTPLPPPTQGNEVSYDADEYVTLPAVPPNLPPI</sequence>
<evidence type="ECO:0000313" key="5">
    <source>
        <dbReference type="Proteomes" id="UP000015354"/>
    </source>
</evidence>
<evidence type="ECO:0000259" key="3">
    <source>
        <dbReference type="PROSITE" id="PS51718"/>
    </source>
</evidence>
<dbReference type="Pfam" id="PF00350">
    <property type="entry name" value="Dynamin_N"/>
    <property type="match status" value="1"/>
</dbReference>
<dbReference type="InterPro" id="IPR030381">
    <property type="entry name" value="G_DYNAMIN_dom"/>
</dbReference>
<feature type="domain" description="Dynamin-type G" evidence="3">
    <location>
        <begin position="55"/>
        <end position="286"/>
    </location>
</feature>
<feature type="compositionally biased region" description="Polar residues" evidence="2">
    <location>
        <begin position="457"/>
        <end position="467"/>
    </location>
</feature>
<feature type="compositionally biased region" description="Basic and acidic residues" evidence="2">
    <location>
        <begin position="407"/>
        <end position="424"/>
    </location>
</feature>
<feature type="compositionally biased region" description="Pro residues" evidence="2">
    <location>
        <begin position="525"/>
        <end position="547"/>
    </location>
</feature>
<dbReference type="PRINTS" id="PR01217">
    <property type="entry name" value="PRICHEXTENSN"/>
</dbReference>
<dbReference type="EMBL" id="ATMH01007553">
    <property type="protein sequence ID" value="EPY23687.1"/>
    <property type="molecule type" value="Genomic_DNA"/>
</dbReference>
<dbReference type="OrthoDB" id="422720at2759"/>
<dbReference type="Gene3D" id="1.10.268.20">
    <property type="match status" value="1"/>
</dbReference>
<dbReference type="SUPFAM" id="SSF52540">
    <property type="entry name" value="P-loop containing nucleoside triphosphate hydrolases"/>
    <property type="match status" value="1"/>
</dbReference>
<feature type="compositionally biased region" description="Low complexity" evidence="2">
    <location>
        <begin position="436"/>
        <end position="445"/>
    </location>
</feature>
<comment type="caution">
    <text evidence="4">The sequence shown here is derived from an EMBL/GenBank/DDBJ whole genome shotgun (WGS) entry which is preliminary data.</text>
</comment>
<dbReference type="InterPro" id="IPR045063">
    <property type="entry name" value="Dynamin_N"/>
</dbReference>
<dbReference type="InterPro" id="IPR051943">
    <property type="entry name" value="TRAFAC_Dynamin-like_GTPase"/>
</dbReference>
<dbReference type="GO" id="GO:0010008">
    <property type="term" value="C:endosome membrane"/>
    <property type="evidence" value="ECO:0007669"/>
    <property type="project" value="UniProtKB-SubCell"/>
</dbReference>
<organism evidence="4 5">
    <name type="scientific">Strigomonas culicis</name>
    <dbReference type="NCBI Taxonomy" id="28005"/>
    <lineage>
        <taxon>Eukaryota</taxon>
        <taxon>Discoba</taxon>
        <taxon>Euglenozoa</taxon>
        <taxon>Kinetoplastea</taxon>
        <taxon>Metakinetoplastina</taxon>
        <taxon>Trypanosomatida</taxon>
        <taxon>Trypanosomatidae</taxon>
        <taxon>Strigomonadinae</taxon>
        <taxon>Strigomonas</taxon>
    </lineage>
</organism>
<dbReference type="PANTHER" id="PTHR43681">
    <property type="entry name" value="TRANSMEMBRANE GTPASE FZO"/>
    <property type="match status" value="1"/>
</dbReference>